<keyword evidence="7" id="KW-1185">Reference proteome</keyword>
<dbReference type="InterPro" id="IPR042121">
    <property type="entry name" value="MutL_C_regsub"/>
</dbReference>
<feature type="region of interest" description="Disordered" evidence="3">
    <location>
        <begin position="425"/>
        <end position="522"/>
    </location>
</feature>
<feature type="compositionally biased region" description="Polar residues" evidence="3">
    <location>
        <begin position="544"/>
        <end position="557"/>
    </location>
</feature>
<dbReference type="InterPro" id="IPR038973">
    <property type="entry name" value="MutL/Mlh/Pms-like"/>
</dbReference>
<protein>
    <submittedName>
        <fullName evidence="6">LADA_0E09274g1_1</fullName>
    </submittedName>
</protein>
<dbReference type="STRING" id="1266660.A0A1G4JE80"/>
<evidence type="ECO:0000259" key="4">
    <source>
        <dbReference type="SMART" id="SM00853"/>
    </source>
</evidence>
<organism evidence="6 7">
    <name type="scientific">Lachancea dasiensis</name>
    <dbReference type="NCBI Taxonomy" id="1072105"/>
    <lineage>
        <taxon>Eukaryota</taxon>
        <taxon>Fungi</taxon>
        <taxon>Dikarya</taxon>
        <taxon>Ascomycota</taxon>
        <taxon>Saccharomycotina</taxon>
        <taxon>Saccharomycetes</taxon>
        <taxon>Saccharomycetales</taxon>
        <taxon>Saccharomycetaceae</taxon>
        <taxon>Lachancea</taxon>
    </lineage>
</organism>
<dbReference type="Pfam" id="PF08676">
    <property type="entry name" value="MutL_C"/>
    <property type="match status" value="1"/>
</dbReference>
<dbReference type="SUPFAM" id="SSF118116">
    <property type="entry name" value="DNA mismatch repair protein MutL"/>
    <property type="match status" value="1"/>
</dbReference>
<dbReference type="Gene3D" id="3.30.1370.100">
    <property type="entry name" value="MutL, C-terminal domain, regulatory subdomain"/>
    <property type="match status" value="1"/>
</dbReference>
<dbReference type="NCBIfam" id="TIGR00585">
    <property type="entry name" value="mutl"/>
    <property type="match status" value="1"/>
</dbReference>
<dbReference type="Pfam" id="PF01119">
    <property type="entry name" value="DNA_mis_repair"/>
    <property type="match status" value="1"/>
</dbReference>
<evidence type="ECO:0000256" key="2">
    <source>
        <dbReference type="ARBA" id="ARBA00022763"/>
    </source>
</evidence>
<dbReference type="GO" id="GO:0005524">
    <property type="term" value="F:ATP binding"/>
    <property type="evidence" value="ECO:0007669"/>
    <property type="project" value="EnsemblFungi"/>
</dbReference>
<evidence type="ECO:0000313" key="7">
    <source>
        <dbReference type="Proteomes" id="UP000190274"/>
    </source>
</evidence>
<keyword evidence="2" id="KW-0227">DNA damage</keyword>
<dbReference type="GO" id="GO:0140664">
    <property type="term" value="F:ATP-dependent DNA damage sensor activity"/>
    <property type="evidence" value="ECO:0007669"/>
    <property type="project" value="InterPro"/>
</dbReference>
<evidence type="ECO:0000256" key="1">
    <source>
        <dbReference type="ARBA" id="ARBA00006082"/>
    </source>
</evidence>
<sequence length="876" mass="97799">MSNQIAAINESDVRRITSGQVIVDLTSAVKEILDNSIDAGADQFECVFKNYGMESFECSDNGSGISEESHAGLALKHHTSKISTFEDVSQVTTLGFRGEALSSIAAVANLVVTTTSRAPKAAKLEFNFKGELVKSTVTSRNKGTTVHVSQLFNTLPVRKKEFTRNHKRQFNKCISLLQQYTIIQDRMKISVWHITSNGRRTLVLSSTKDQGIPKRIVGVFGSTAMQGLTEIKLDLAVSSSKTWASQAFAEEEVEGSPCYNILVTGYISKNSLGSGRNTKDRQYVYINRRPVVCPSLLKCCNEVYRTHNNVQFPVCFLNFEVNPSFLDVNVTPDKRTVLLHSENLVIDALRDGLTEFYSQQEMVMPVSAAFRTRGTAQEPDLKKPKISAASQELNFEFSHDEEEMQSTIDVTENTGPKQTITATLDRENDVDTDVPSIFVRDPEDSEEVQTGKETSSTAPSQSDHQLSPISNEERVRTSENQVQNQKPIEVFENPSSRKDPSLHVQGLAPSGELLTEGDRVEESAKKTRANRLIFQTQDADSNLNEESCTCSSANEGSLSDDELGASHPNPPFRLARRESNISMDEMGQINCTPAPIPLPRASLANSAQNSGPGIFATSLAVDPNDLISSFVHETNLIQKQKVRKHKNYIQKNEQLDDFDQGEKYLTLSVSKADFKTMEIVGQFNLGFILVTRCIGEKFDLFIVDQHASDEKYNFEMLQRTTVLKSQPLIAPQTVELSVMDELIAMENLSVLEKNGFKLEVKEDQPQGTRVKLVSLPVSKKTVFDMNDLHELLHFVKESDGLNKDAVRCSKVRSMFAMRACRSSIMVGKPLSKKSMVHVVRNLSELDKPWNCPHGRPTMRHLLELRDWNAFDEDYAL</sequence>
<dbReference type="GO" id="GO:0003697">
    <property type="term" value="F:single-stranded DNA binding"/>
    <property type="evidence" value="ECO:0007669"/>
    <property type="project" value="EnsemblFungi"/>
</dbReference>
<feature type="domain" description="MutL C-terminal dimerisation" evidence="4">
    <location>
        <begin position="679"/>
        <end position="830"/>
    </location>
</feature>
<dbReference type="CDD" id="cd16926">
    <property type="entry name" value="HATPase_MutL-MLH-PMS-like"/>
    <property type="match status" value="1"/>
</dbReference>
<dbReference type="AlphaFoldDB" id="A0A1G4JE80"/>
<dbReference type="SMART" id="SM00853">
    <property type="entry name" value="MutL_C"/>
    <property type="match status" value="1"/>
</dbReference>
<evidence type="ECO:0000259" key="5">
    <source>
        <dbReference type="SMART" id="SM01340"/>
    </source>
</evidence>
<dbReference type="OrthoDB" id="10263226at2759"/>
<dbReference type="GO" id="GO:0032389">
    <property type="term" value="C:MutLalpha complex"/>
    <property type="evidence" value="ECO:0007669"/>
    <property type="project" value="EnsemblFungi"/>
</dbReference>
<dbReference type="GO" id="GO:0016887">
    <property type="term" value="F:ATP hydrolysis activity"/>
    <property type="evidence" value="ECO:0007669"/>
    <property type="project" value="EnsemblFungi"/>
</dbReference>
<dbReference type="CDD" id="cd03484">
    <property type="entry name" value="MutL_Trans_hPMS_2_like"/>
    <property type="match status" value="1"/>
</dbReference>
<proteinExistence type="inferred from homology"/>
<dbReference type="PANTHER" id="PTHR10073">
    <property type="entry name" value="DNA MISMATCH REPAIR PROTEIN MLH, PMS, MUTL"/>
    <property type="match status" value="1"/>
</dbReference>
<dbReference type="Gene3D" id="3.30.230.10">
    <property type="match status" value="1"/>
</dbReference>
<evidence type="ECO:0000256" key="3">
    <source>
        <dbReference type="SAM" id="MobiDB-lite"/>
    </source>
</evidence>
<dbReference type="SUPFAM" id="SSF54211">
    <property type="entry name" value="Ribosomal protein S5 domain 2-like"/>
    <property type="match status" value="1"/>
</dbReference>
<reference evidence="7" key="1">
    <citation type="submission" date="2016-03" db="EMBL/GenBank/DDBJ databases">
        <authorList>
            <person name="Devillers H."/>
        </authorList>
    </citation>
    <scope>NUCLEOTIDE SEQUENCE [LARGE SCALE GENOMIC DNA]</scope>
</reference>
<dbReference type="InterPro" id="IPR037198">
    <property type="entry name" value="MutL_C_sf"/>
</dbReference>
<dbReference type="PROSITE" id="PS00058">
    <property type="entry name" value="DNA_MISMATCH_REPAIR_1"/>
    <property type="match status" value="1"/>
</dbReference>
<dbReference type="FunFam" id="3.30.565.10:FF:000017">
    <property type="entry name" value="PMS1 homolog 1, mismatch repair system component"/>
    <property type="match status" value="1"/>
</dbReference>
<dbReference type="Proteomes" id="UP000190274">
    <property type="component" value="Chromosome E"/>
</dbReference>
<dbReference type="Gene3D" id="3.30.1540.20">
    <property type="entry name" value="MutL, C-terminal domain, dimerisation subdomain"/>
    <property type="match status" value="1"/>
</dbReference>
<evidence type="ECO:0000313" key="6">
    <source>
        <dbReference type="EMBL" id="SCU88285.1"/>
    </source>
</evidence>
<gene>
    <name evidence="6" type="ORF">LADA_0E09274G</name>
</gene>
<dbReference type="InterPro" id="IPR002099">
    <property type="entry name" value="MutL/Mlh/PMS"/>
</dbReference>
<dbReference type="PANTHER" id="PTHR10073:SF52">
    <property type="entry name" value="MISMATCH REPAIR ENDONUCLEASE PMS2"/>
    <property type="match status" value="1"/>
</dbReference>
<dbReference type="SMART" id="SM01340">
    <property type="entry name" value="DNA_mis_repair"/>
    <property type="match status" value="1"/>
</dbReference>
<dbReference type="InterPro" id="IPR014762">
    <property type="entry name" value="DNA_mismatch_repair_CS"/>
</dbReference>
<dbReference type="InterPro" id="IPR014721">
    <property type="entry name" value="Ribsml_uS5_D2-typ_fold_subgr"/>
</dbReference>
<dbReference type="InterPro" id="IPR013507">
    <property type="entry name" value="DNA_mismatch_S5_2-like"/>
</dbReference>
<dbReference type="Gene3D" id="3.30.565.10">
    <property type="entry name" value="Histidine kinase-like ATPase, C-terminal domain"/>
    <property type="match status" value="1"/>
</dbReference>
<comment type="similarity">
    <text evidence="1">Belongs to the DNA mismatch repair MutL/HexB family.</text>
</comment>
<feature type="compositionally biased region" description="Polar residues" evidence="3">
    <location>
        <begin position="451"/>
        <end position="470"/>
    </location>
</feature>
<feature type="domain" description="DNA mismatch repair protein S5" evidence="5">
    <location>
        <begin position="216"/>
        <end position="358"/>
    </location>
</feature>
<dbReference type="FunFam" id="3.30.1370.100:FF:000001">
    <property type="entry name" value="Mismatch repair endonuclease pms1, putative"/>
    <property type="match status" value="1"/>
</dbReference>
<dbReference type="InterPro" id="IPR014790">
    <property type="entry name" value="MutL_C"/>
</dbReference>
<dbReference type="SUPFAM" id="SSF55874">
    <property type="entry name" value="ATPase domain of HSP90 chaperone/DNA topoisomerase II/histidine kinase"/>
    <property type="match status" value="1"/>
</dbReference>
<dbReference type="Pfam" id="PF13589">
    <property type="entry name" value="HATPase_c_3"/>
    <property type="match status" value="1"/>
</dbReference>
<dbReference type="GO" id="GO:0000710">
    <property type="term" value="P:meiotic mismatch repair"/>
    <property type="evidence" value="ECO:0007669"/>
    <property type="project" value="EnsemblFungi"/>
</dbReference>
<dbReference type="EMBL" id="LT598455">
    <property type="protein sequence ID" value="SCU88285.1"/>
    <property type="molecule type" value="Genomic_DNA"/>
</dbReference>
<dbReference type="InterPro" id="IPR042120">
    <property type="entry name" value="MutL_C_dimsub"/>
</dbReference>
<dbReference type="InterPro" id="IPR036890">
    <property type="entry name" value="HATPase_C_sf"/>
</dbReference>
<feature type="region of interest" description="Disordered" evidence="3">
    <location>
        <begin position="544"/>
        <end position="569"/>
    </location>
</feature>
<dbReference type="InterPro" id="IPR020568">
    <property type="entry name" value="Ribosomal_Su5_D2-typ_SF"/>
</dbReference>
<name>A0A1G4JE80_9SACH</name>
<dbReference type="GO" id="GO:0032139">
    <property type="term" value="F:dinucleotide insertion or deletion binding"/>
    <property type="evidence" value="ECO:0007669"/>
    <property type="project" value="EnsemblFungi"/>
</dbReference>
<dbReference type="GO" id="GO:0000404">
    <property type="term" value="F:heteroduplex DNA loop binding"/>
    <property type="evidence" value="ECO:0007669"/>
    <property type="project" value="EnsemblFungi"/>
</dbReference>
<accession>A0A1G4JE80</accession>